<evidence type="ECO:0000313" key="8">
    <source>
        <dbReference type="EMBL" id="CDY59589.1"/>
    </source>
</evidence>
<dbReference type="GO" id="GO:0005634">
    <property type="term" value="C:nucleus"/>
    <property type="evidence" value="ECO:0007669"/>
    <property type="project" value="UniProtKB-SubCell"/>
</dbReference>
<reference evidence="8" key="2">
    <citation type="submission" date="2014-06" db="EMBL/GenBank/DDBJ databases">
        <authorList>
            <person name="Genoscope - CEA"/>
        </authorList>
    </citation>
    <scope>NUCLEOTIDE SEQUENCE</scope>
</reference>
<gene>
    <name evidence="8" type="primary">BnaC02g48690D</name>
    <name evidence="7" type="ORF">DARMORV10_C02P60270.1</name>
    <name evidence="8" type="ORF">GSBRNA2T00027409001</name>
</gene>
<evidence type="ECO:0000256" key="1">
    <source>
        <dbReference type="ARBA" id="ARBA00004123"/>
    </source>
</evidence>
<dbReference type="AlphaFoldDB" id="A0A078J8D3"/>
<dbReference type="Proteomes" id="UP000028999">
    <property type="component" value="Unassembled WGS sequence"/>
</dbReference>
<accession>A0A078J8D3</accession>
<keyword evidence="9" id="KW-1185">Reference proteome</keyword>
<keyword evidence="3" id="KW-0378">Hydrolase</keyword>
<dbReference type="InterPro" id="IPR044567">
    <property type="entry name" value="CLSY/DRD1"/>
</dbReference>
<dbReference type="SUPFAM" id="SSF52540">
    <property type="entry name" value="P-loop containing nucleoside triphosphate hydrolases"/>
    <property type="match status" value="1"/>
</dbReference>
<evidence type="ECO:0000256" key="2">
    <source>
        <dbReference type="ARBA" id="ARBA00022741"/>
    </source>
</evidence>
<dbReference type="EMBL" id="HG994366">
    <property type="protein sequence ID" value="CAF1921136.1"/>
    <property type="molecule type" value="Genomic_DNA"/>
</dbReference>
<dbReference type="Gramene" id="CDY59589">
    <property type="protein sequence ID" value="CDY59589"/>
    <property type="gene ID" value="GSBRNA2T00027409001"/>
</dbReference>
<keyword evidence="5" id="KW-0539">Nucleus</keyword>
<dbReference type="InterPro" id="IPR000330">
    <property type="entry name" value="SNF2_N"/>
</dbReference>
<dbReference type="Gene3D" id="3.40.50.10810">
    <property type="entry name" value="Tandem AAA-ATPase domain"/>
    <property type="match status" value="1"/>
</dbReference>
<dbReference type="PANTHER" id="PTHR45821:SF5">
    <property type="entry name" value="SNF2 DOMAIN-CONTAINING PROTEIN CLASSY 4"/>
    <property type="match status" value="1"/>
</dbReference>
<reference evidence="7" key="3">
    <citation type="submission" date="2021-01" db="EMBL/GenBank/DDBJ databases">
        <authorList>
            <consortium name="Genoscope - CEA"/>
            <person name="William W."/>
        </authorList>
    </citation>
    <scope>NUCLEOTIDE SEQUENCE</scope>
</reference>
<dbReference type="GO" id="GO:0005524">
    <property type="term" value="F:ATP binding"/>
    <property type="evidence" value="ECO:0007669"/>
    <property type="project" value="UniProtKB-KW"/>
</dbReference>
<dbReference type="EMBL" id="LK033784">
    <property type="protein sequence ID" value="CDY59589.1"/>
    <property type="molecule type" value="Genomic_DNA"/>
</dbReference>
<sequence>MSNQELSGLENPSAVSLLKGNKQHRSKKDYVHMVKLYSWRNKKSILGISYSLYEKLAYGKTQKFRKMLLDFPGLLVLDEGHAPRNHNSCIWKVLTEVKTEKRIILSGTPFQNNFKELSNVLCLTRPAYKDKISSRLHDLTRLSLKGKNGRLDEEIGIAELKDMIAPFVHVHKGNIL</sequence>
<evidence type="ECO:0000256" key="5">
    <source>
        <dbReference type="ARBA" id="ARBA00023242"/>
    </source>
</evidence>
<dbReference type="GO" id="GO:0080188">
    <property type="term" value="P:gene silencing by siRNA-directed DNA methylation"/>
    <property type="evidence" value="ECO:0007669"/>
    <property type="project" value="InterPro"/>
</dbReference>
<name>A0A078J8D3_BRANA</name>
<dbReference type="InterPro" id="IPR038718">
    <property type="entry name" value="SNF2-like_sf"/>
</dbReference>
<dbReference type="PANTHER" id="PTHR45821">
    <property type="entry name" value="SNF2 DOMAIN-CONTAINING PROTEIN CLASSY 2-RELATED"/>
    <property type="match status" value="1"/>
</dbReference>
<dbReference type="GO" id="GO:0004386">
    <property type="term" value="F:helicase activity"/>
    <property type="evidence" value="ECO:0007669"/>
    <property type="project" value="UniProtKB-KW"/>
</dbReference>
<evidence type="ECO:0000259" key="6">
    <source>
        <dbReference type="Pfam" id="PF00176"/>
    </source>
</evidence>
<keyword evidence="3" id="KW-0347">Helicase</keyword>
<comment type="subcellular location">
    <subcellularLocation>
        <location evidence="1">Nucleus</location>
    </subcellularLocation>
</comment>
<dbReference type="Proteomes" id="UP001295469">
    <property type="component" value="Chromosome C02"/>
</dbReference>
<evidence type="ECO:0000313" key="9">
    <source>
        <dbReference type="Proteomes" id="UP000028999"/>
    </source>
</evidence>
<evidence type="ECO:0000256" key="4">
    <source>
        <dbReference type="ARBA" id="ARBA00022840"/>
    </source>
</evidence>
<feature type="domain" description="SNF2 N-terminal" evidence="6">
    <location>
        <begin position="19"/>
        <end position="167"/>
    </location>
</feature>
<proteinExistence type="predicted"/>
<dbReference type="PaxDb" id="3708-A0A078J8D3"/>
<keyword evidence="2" id="KW-0547">Nucleotide-binding</keyword>
<organism evidence="8 9">
    <name type="scientific">Brassica napus</name>
    <name type="common">Rape</name>
    <dbReference type="NCBI Taxonomy" id="3708"/>
    <lineage>
        <taxon>Eukaryota</taxon>
        <taxon>Viridiplantae</taxon>
        <taxon>Streptophyta</taxon>
        <taxon>Embryophyta</taxon>
        <taxon>Tracheophyta</taxon>
        <taxon>Spermatophyta</taxon>
        <taxon>Magnoliopsida</taxon>
        <taxon>eudicotyledons</taxon>
        <taxon>Gunneridae</taxon>
        <taxon>Pentapetalae</taxon>
        <taxon>rosids</taxon>
        <taxon>malvids</taxon>
        <taxon>Brassicales</taxon>
        <taxon>Brassicaceae</taxon>
        <taxon>Brassiceae</taxon>
        <taxon>Brassica</taxon>
    </lineage>
</organism>
<dbReference type="InterPro" id="IPR027417">
    <property type="entry name" value="P-loop_NTPase"/>
</dbReference>
<dbReference type="Pfam" id="PF00176">
    <property type="entry name" value="SNF2-rel_dom"/>
    <property type="match status" value="1"/>
</dbReference>
<reference evidence="8 9" key="1">
    <citation type="journal article" date="2014" name="Science">
        <title>Plant genetics. Early allopolyploid evolution in the post-Neolithic Brassica napus oilseed genome.</title>
        <authorList>
            <person name="Chalhoub B."/>
            <person name="Denoeud F."/>
            <person name="Liu S."/>
            <person name="Parkin I.A."/>
            <person name="Tang H."/>
            <person name="Wang X."/>
            <person name="Chiquet J."/>
            <person name="Belcram H."/>
            <person name="Tong C."/>
            <person name="Samans B."/>
            <person name="Correa M."/>
            <person name="Da Silva C."/>
            <person name="Just J."/>
            <person name="Falentin C."/>
            <person name="Koh C.S."/>
            <person name="Le Clainche I."/>
            <person name="Bernard M."/>
            <person name="Bento P."/>
            <person name="Noel B."/>
            <person name="Labadie K."/>
            <person name="Alberti A."/>
            <person name="Charles M."/>
            <person name="Arnaud D."/>
            <person name="Guo H."/>
            <person name="Daviaud C."/>
            <person name="Alamery S."/>
            <person name="Jabbari K."/>
            <person name="Zhao M."/>
            <person name="Edger P.P."/>
            <person name="Chelaifa H."/>
            <person name="Tack D."/>
            <person name="Lassalle G."/>
            <person name="Mestiri I."/>
            <person name="Schnel N."/>
            <person name="Le Paslier M.C."/>
            <person name="Fan G."/>
            <person name="Renault V."/>
            <person name="Bayer P.E."/>
            <person name="Golicz A.A."/>
            <person name="Manoli S."/>
            <person name="Lee T.H."/>
            <person name="Thi V.H."/>
            <person name="Chalabi S."/>
            <person name="Hu Q."/>
            <person name="Fan C."/>
            <person name="Tollenaere R."/>
            <person name="Lu Y."/>
            <person name="Battail C."/>
            <person name="Shen J."/>
            <person name="Sidebottom C.H."/>
            <person name="Wang X."/>
            <person name="Canaguier A."/>
            <person name="Chauveau A."/>
            <person name="Berard A."/>
            <person name="Deniot G."/>
            <person name="Guan M."/>
            <person name="Liu Z."/>
            <person name="Sun F."/>
            <person name="Lim Y.P."/>
            <person name="Lyons E."/>
            <person name="Town C.D."/>
            <person name="Bancroft I."/>
            <person name="Wang X."/>
            <person name="Meng J."/>
            <person name="Ma J."/>
            <person name="Pires J.C."/>
            <person name="King G.J."/>
            <person name="Brunel D."/>
            <person name="Delourme R."/>
            <person name="Renard M."/>
            <person name="Aury J.M."/>
            <person name="Adams K.L."/>
            <person name="Batley J."/>
            <person name="Snowdon R.J."/>
            <person name="Tost J."/>
            <person name="Edwards D."/>
            <person name="Zhou Y."/>
            <person name="Hua W."/>
            <person name="Sharpe A.G."/>
            <person name="Paterson A.H."/>
            <person name="Guan C."/>
            <person name="Wincker P."/>
        </authorList>
    </citation>
    <scope>NUCLEOTIDE SEQUENCE [LARGE SCALE GENOMIC DNA]</scope>
    <source>
        <strain evidence="9">cv. Darmor-bzh</strain>
    </source>
</reference>
<evidence type="ECO:0000256" key="3">
    <source>
        <dbReference type="ARBA" id="ARBA00022806"/>
    </source>
</evidence>
<dbReference type="SMR" id="A0A078J8D3"/>
<evidence type="ECO:0000313" key="7">
    <source>
        <dbReference type="EMBL" id="CAF1921136.1"/>
    </source>
</evidence>
<keyword evidence="4" id="KW-0067">ATP-binding</keyword>
<protein>
    <submittedName>
        <fullName evidence="7">(rape) hypothetical protein</fullName>
    </submittedName>
    <submittedName>
        <fullName evidence="8">BnaC02g48690D protein</fullName>
    </submittedName>
</protein>
<dbReference type="STRING" id="3708.A0A078J8D3"/>